<dbReference type="NCBIfam" id="TIGR01967">
    <property type="entry name" value="DEAH_box_HrpA"/>
    <property type="match status" value="1"/>
</dbReference>
<dbReference type="STRING" id="1856405.BFC17_10865"/>
<dbReference type="InterPro" id="IPR014001">
    <property type="entry name" value="Helicase_ATP-bd"/>
</dbReference>
<protein>
    <recommendedName>
        <fullName evidence="2">RNA helicase</fullName>
        <ecNumber evidence="2">3.6.4.13</ecNumber>
    </recommendedName>
</protein>
<dbReference type="SMART" id="SM00490">
    <property type="entry name" value="HELICc"/>
    <property type="match status" value="1"/>
</dbReference>
<dbReference type="InterPro" id="IPR001650">
    <property type="entry name" value="Helicase_C-like"/>
</dbReference>
<dbReference type="GO" id="GO:0003723">
    <property type="term" value="F:RNA binding"/>
    <property type="evidence" value="ECO:0007669"/>
    <property type="project" value="TreeGrafter"/>
</dbReference>
<evidence type="ECO:0000259" key="9">
    <source>
        <dbReference type="PROSITE" id="PS51194"/>
    </source>
</evidence>
<accession>A0A1E8FIZ0</accession>
<dbReference type="NCBIfam" id="NF008348">
    <property type="entry name" value="PRK11131.1"/>
    <property type="match status" value="1"/>
</dbReference>
<reference evidence="10 11" key="1">
    <citation type="submission" date="2016-09" db="EMBL/GenBank/DDBJ databases">
        <title>Alteromonas lipolytica, a new species isolated from sea water.</title>
        <authorList>
            <person name="Wu Y.-H."/>
            <person name="Cheng H."/>
            <person name="Xu X.-W."/>
        </authorList>
    </citation>
    <scope>NUCLEOTIDE SEQUENCE [LARGE SCALE GENOMIC DNA]</scope>
    <source>
        <strain evidence="10 11">JW12</strain>
    </source>
</reference>
<dbReference type="FunFam" id="3.40.50.300:FF:000575">
    <property type="entry name" value="ATP-dependent helicase hrpA"/>
    <property type="match status" value="1"/>
</dbReference>
<keyword evidence="11" id="KW-1185">Reference proteome</keyword>
<feature type="domain" description="Helicase ATP-binding" evidence="8">
    <location>
        <begin position="85"/>
        <end position="248"/>
    </location>
</feature>
<keyword evidence="5 10" id="KW-0347">Helicase</keyword>
<dbReference type="GO" id="GO:0016787">
    <property type="term" value="F:hydrolase activity"/>
    <property type="evidence" value="ECO:0007669"/>
    <property type="project" value="UniProtKB-KW"/>
</dbReference>
<evidence type="ECO:0000256" key="5">
    <source>
        <dbReference type="ARBA" id="ARBA00022806"/>
    </source>
</evidence>
<dbReference type="PROSITE" id="PS51194">
    <property type="entry name" value="HELICASE_CTER"/>
    <property type="match status" value="1"/>
</dbReference>
<dbReference type="Proteomes" id="UP000176037">
    <property type="component" value="Unassembled WGS sequence"/>
</dbReference>
<dbReference type="RefSeq" id="WP_070175123.1">
    <property type="nucleotide sequence ID" value="NZ_BMJR01000008.1"/>
</dbReference>
<dbReference type="OrthoDB" id="9805617at2"/>
<dbReference type="InterPro" id="IPR024590">
    <property type="entry name" value="HrpA_C"/>
</dbReference>
<evidence type="ECO:0000256" key="4">
    <source>
        <dbReference type="ARBA" id="ARBA00022801"/>
    </source>
</evidence>
<comment type="caution">
    <text evidence="10">The sequence shown here is derived from an EMBL/GenBank/DDBJ whole genome shotgun (WGS) entry which is preliminary data.</text>
</comment>
<dbReference type="EC" id="3.6.4.13" evidence="2"/>
<dbReference type="InterPro" id="IPR007502">
    <property type="entry name" value="Helicase-assoc_dom"/>
</dbReference>
<dbReference type="PANTHER" id="PTHR18934">
    <property type="entry name" value="ATP-DEPENDENT RNA HELICASE"/>
    <property type="match status" value="1"/>
</dbReference>
<dbReference type="InterPro" id="IPR011709">
    <property type="entry name" value="DEAD-box_helicase_OB_fold"/>
</dbReference>
<dbReference type="GO" id="GO:0003724">
    <property type="term" value="F:RNA helicase activity"/>
    <property type="evidence" value="ECO:0007669"/>
    <property type="project" value="UniProtKB-EC"/>
</dbReference>
<dbReference type="SMART" id="SM00847">
    <property type="entry name" value="HA2"/>
    <property type="match status" value="1"/>
</dbReference>
<evidence type="ECO:0000256" key="1">
    <source>
        <dbReference type="ARBA" id="ARBA00008792"/>
    </source>
</evidence>
<dbReference type="CDD" id="cd18791">
    <property type="entry name" value="SF2_C_RHA"/>
    <property type="match status" value="1"/>
</dbReference>
<dbReference type="InterPro" id="IPR011545">
    <property type="entry name" value="DEAD/DEAH_box_helicase_dom"/>
</dbReference>
<evidence type="ECO:0000313" key="10">
    <source>
        <dbReference type="EMBL" id="OFI35885.1"/>
    </source>
</evidence>
<gene>
    <name evidence="10" type="ORF">BFC17_10865</name>
</gene>
<dbReference type="Pfam" id="PF00271">
    <property type="entry name" value="Helicase_C"/>
    <property type="match status" value="1"/>
</dbReference>
<evidence type="ECO:0000256" key="2">
    <source>
        <dbReference type="ARBA" id="ARBA00012552"/>
    </source>
</evidence>
<dbReference type="FunFam" id="1.20.120.1080:FF:000005">
    <property type="entry name" value="ATP-dependent helicase HrpA"/>
    <property type="match status" value="1"/>
</dbReference>
<dbReference type="Pfam" id="PF00270">
    <property type="entry name" value="DEAD"/>
    <property type="match status" value="1"/>
</dbReference>
<dbReference type="SMART" id="SM00382">
    <property type="entry name" value="AAA"/>
    <property type="match status" value="1"/>
</dbReference>
<dbReference type="Pfam" id="PF07717">
    <property type="entry name" value="OB_NTP_bind"/>
    <property type="match status" value="1"/>
</dbReference>
<evidence type="ECO:0000256" key="6">
    <source>
        <dbReference type="ARBA" id="ARBA00022840"/>
    </source>
</evidence>
<keyword evidence="4" id="KW-0378">Hydrolase</keyword>
<evidence type="ECO:0000256" key="7">
    <source>
        <dbReference type="ARBA" id="ARBA00047984"/>
    </source>
</evidence>
<dbReference type="InterPro" id="IPR010222">
    <property type="entry name" value="RNA_helicase_HrpA"/>
</dbReference>
<dbReference type="Pfam" id="PF11898">
    <property type="entry name" value="DUF3418"/>
    <property type="match status" value="1"/>
</dbReference>
<proteinExistence type="inferred from homology"/>
<dbReference type="SMART" id="SM00487">
    <property type="entry name" value="DEXDc"/>
    <property type="match status" value="1"/>
</dbReference>
<organism evidence="10 11">
    <name type="scientific">Alteromonas lipolytica</name>
    <dbReference type="NCBI Taxonomy" id="1856405"/>
    <lineage>
        <taxon>Bacteria</taxon>
        <taxon>Pseudomonadati</taxon>
        <taxon>Pseudomonadota</taxon>
        <taxon>Gammaproteobacteria</taxon>
        <taxon>Alteromonadales</taxon>
        <taxon>Alteromonadaceae</taxon>
        <taxon>Alteromonas/Salinimonas group</taxon>
        <taxon>Alteromonas</taxon>
    </lineage>
</organism>
<dbReference type="SUPFAM" id="SSF52540">
    <property type="entry name" value="P-loop containing nucleoside triphosphate hydrolases"/>
    <property type="match status" value="1"/>
</dbReference>
<keyword evidence="3" id="KW-0547">Nucleotide-binding</keyword>
<evidence type="ECO:0000313" key="11">
    <source>
        <dbReference type="Proteomes" id="UP000176037"/>
    </source>
</evidence>
<evidence type="ECO:0000259" key="8">
    <source>
        <dbReference type="PROSITE" id="PS51192"/>
    </source>
</evidence>
<dbReference type="Pfam" id="PF21010">
    <property type="entry name" value="HA2_C"/>
    <property type="match status" value="1"/>
</dbReference>
<name>A0A1E8FIZ0_9ALTE</name>
<dbReference type="GO" id="GO:0005524">
    <property type="term" value="F:ATP binding"/>
    <property type="evidence" value="ECO:0007669"/>
    <property type="project" value="UniProtKB-KW"/>
</dbReference>
<dbReference type="InterPro" id="IPR027417">
    <property type="entry name" value="P-loop_NTPase"/>
</dbReference>
<feature type="domain" description="Helicase C-terminal" evidence="9">
    <location>
        <begin position="270"/>
        <end position="440"/>
    </location>
</feature>
<dbReference type="InterPro" id="IPR003593">
    <property type="entry name" value="AAA+_ATPase"/>
</dbReference>
<keyword evidence="6" id="KW-0067">ATP-binding</keyword>
<dbReference type="FunFam" id="3.40.50.300:FF:000439">
    <property type="entry name" value="ATP-dependent RNA helicase HrpA"/>
    <property type="match status" value="1"/>
</dbReference>
<dbReference type="PROSITE" id="PS51192">
    <property type="entry name" value="HELICASE_ATP_BIND_1"/>
    <property type="match status" value="1"/>
</dbReference>
<comment type="similarity">
    <text evidence="1">Belongs to the DEAD box helicase family. DEAH subfamily.</text>
</comment>
<dbReference type="EMBL" id="MJIC01000006">
    <property type="protein sequence ID" value="OFI35885.1"/>
    <property type="molecule type" value="Genomic_DNA"/>
</dbReference>
<dbReference type="Gene3D" id="3.40.50.300">
    <property type="entry name" value="P-loop containing nucleotide triphosphate hydrolases"/>
    <property type="match status" value="2"/>
</dbReference>
<sequence length="1298" mass="147308">MSKPSPISALLSQLPQCLIKDRFPLRRQLQRLAKADLSEPTNQQQLERVIERINGSVERCAARAASIPQIDYPPLPVSDRKDDIKQAIADNQVVIIAGETGSGKTTQIPKICLELGRGVAGTIAHTQPRRLAARSVANRIADELNTTLGDLVGFKIRFSDQVSDNSVVKLMTDGMLLAEMQQDRFLNEYDTIIIDEAHERSLNIDFLIGYLKQLLVKRPELKVIITSATIDPERFSRYFNDAPIIEVSGRTFPVEIRYHDPEDAEDDADQVERIIKAVDELMREPPGDILVFLSGEREIRDTQDALSRRQYRHTEIIPLYARLSASEQQRIFQSHSGRRIVLSTNVAETSLTVPGIKYVIDPGTARISRYSARSKVQRLPIEPVSQASANQRAGRCGRVSEGICIRLYSEQDYENRPAFTDPEILRTNLASVILQMASLGLGDINQFDFVQPPDSRQINDGFRLLEEIEAITRHKGRIALTRMGRQISRLPVDPRYARMVVAAGEFNALMEVMVIAAGLSIQDPRERPQDKRAQADEAHSEFADKDSDFIALWNLWVAFREQQKNLSNSQLRKWCHGHFINYLRMREWQDIVSQLRKSVAEIDLRITSQAADYQAIHQALCSGLLSHVGMKDKDREYLGARNTKFMIFPGSGLAKANPKWIVAAELVETSKLFGRMVAKIEPQWLESLGEHLVKRNYSEPHWSKKRGAVTASERVSLFGLPIVAQRYVTYSQIDPATCHQIFIREALVNGETRLRYDFLQDNQALLELADDWEQKTRRRDLVVDEQVLVDFYAEKLPLEVNNDAAFKKWLKRQPDTSFLRLTEQDVFREQPGTSAANAFPDVWQQGNIKLPLSYHFEPNAEDDGVTVNIPLPLLNQVVADGFDWQVPGLREERVVQLIKSLPKRLRRNFVPAPNYAQAALADMRMQEEKSGKPIKLLDALATKLLRMTGVRVEAEDWQLDQIDKHLNMHFAVVDAEQNVLGRGDDLDSLKDRLQGRVKETFEQAATPELERKNLTEWDFDSLPASFTQKHGGFEVQAFPALVNHNGRVDIELVAEQEKAETLHQQGLNRLLMLSMPSPVSYLEQKLPNKAKLGLYFNPFGQIKALIDDCILAGIDALSRDYQRQHELTIRDKASFNQCLDHVRANINESVLAIAQQVETGLTLAHQCQKKMKGKVSLDMVSGLNHIKQHLGTLVYPGFVAEVGQARLADWNRYIKALARRLEKLPVDPNRDRLQQITLDKVEQAYAAVLNKYNADKVPAELLEVRWMIEELRVSLFAQQLGTAYPISAKRVLSVIETH</sequence>
<dbReference type="PANTHER" id="PTHR18934:SF99">
    <property type="entry name" value="ATP-DEPENDENT RNA HELICASE DHX37-RELATED"/>
    <property type="match status" value="1"/>
</dbReference>
<dbReference type="CDD" id="cd17989">
    <property type="entry name" value="DEXHc_HrpA"/>
    <property type="match status" value="1"/>
</dbReference>
<dbReference type="Gene3D" id="1.20.120.1080">
    <property type="match status" value="1"/>
</dbReference>
<comment type="catalytic activity">
    <reaction evidence="7">
        <text>ATP + H2O = ADP + phosphate + H(+)</text>
        <dbReference type="Rhea" id="RHEA:13065"/>
        <dbReference type="ChEBI" id="CHEBI:15377"/>
        <dbReference type="ChEBI" id="CHEBI:15378"/>
        <dbReference type="ChEBI" id="CHEBI:30616"/>
        <dbReference type="ChEBI" id="CHEBI:43474"/>
        <dbReference type="ChEBI" id="CHEBI:456216"/>
        <dbReference type="EC" id="3.6.4.13"/>
    </reaction>
</comment>
<evidence type="ECO:0000256" key="3">
    <source>
        <dbReference type="ARBA" id="ARBA00022741"/>
    </source>
</evidence>